<evidence type="ECO:0000256" key="2">
    <source>
        <dbReference type="ARBA" id="ARBA00022475"/>
    </source>
</evidence>
<comment type="subcellular location">
    <subcellularLocation>
        <location evidence="1">Cell membrane</location>
        <topology evidence="1">Multi-pass membrane protein</topology>
    </subcellularLocation>
</comment>
<accession>A0ABY1VQY9</accession>
<evidence type="ECO:0000256" key="6">
    <source>
        <dbReference type="SAM" id="Phobius"/>
    </source>
</evidence>
<evidence type="ECO:0000256" key="5">
    <source>
        <dbReference type="ARBA" id="ARBA00023136"/>
    </source>
</evidence>
<feature type="transmembrane region" description="Helical" evidence="6">
    <location>
        <begin position="598"/>
        <end position="616"/>
    </location>
</feature>
<keyword evidence="5 6" id="KW-0472">Membrane</keyword>
<evidence type="ECO:0000256" key="1">
    <source>
        <dbReference type="ARBA" id="ARBA00004651"/>
    </source>
</evidence>
<dbReference type="SUPFAM" id="SSF82866">
    <property type="entry name" value="Multidrug efflux transporter AcrB transmembrane domain"/>
    <property type="match status" value="2"/>
</dbReference>
<protein>
    <submittedName>
        <fullName evidence="8">Membrane transport protein mmpL8</fullName>
    </submittedName>
</protein>
<evidence type="ECO:0000256" key="3">
    <source>
        <dbReference type="ARBA" id="ARBA00022692"/>
    </source>
</evidence>
<gene>
    <name evidence="8" type="primary">mmpL8</name>
    <name evidence="8" type="ORF">NCTC11535_01763</name>
</gene>
<evidence type="ECO:0000313" key="8">
    <source>
        <dbReference type="EMBL" id="SPT54066.1"/>
    </source>
</evidence>
<feature type="transmembrane region" description="Helical" evidence="6">
    <location>
        <begin position="12"/>
        <end position="35"/>
    </location>
</feature>
<evidence type="ECO:0000259" key="7">
    <source>
        <dbReference type="PROSITE" id="PS50156"/>
    </source>
</evidence>
<dbReference type="InterPro" id="IPR004869">
    <property type="entry name" value="MMPL_dom"/>
</dbReference>
<proteinExistence type="predicted"/>
<feature type="domain" description="SSD" evidence="7">
    <location>
        <begin position="231"/>
        <end position="379"/>
    </location>
</feature>
<name>A0ABY1VQY9_9ACTO</name>
<evidence type="ECO:0000313" key="9">
    <source>
        <dbReference type="Proteomes" id="UP000250006"/>
    </source>
</evidence>
<dbReference type="Pfam" id="PF03176">
    <property type="entry name" value="MMPL"/>
    <property type="match status" value="2"/>
</dbReference>
<feature type="transmembrane region" description="Helical" evidence="6">
    <location>
        <begin position="564"/>
        <end position="586"/>
    </location>
</feature>
<evidence type="ECO:0000256" key="4">
    <source>
        <dbReference type="ARBA" id="ARBA00022989"/>
    </source>
</evidence>
<sequence>MLSWLSRRIVKDAWYIVGVWAAVAAILATLSLVGLGGGSLFDRLKAGDGLVTGSSSAEGQQVLDSLSGDGVPVTLLVTGVDIKSEEQQKQVAQALTQAHADLRELVGETNVVDPFVVPGMLSEHAAQALASSKLDGFLIVAKVDPNGPEVAKAEDAKHAKEVERLVAKVTERMRQVPGELAAVAPQAKGIVSHADLMTAALNNQVQQDLVHGEVVSLPLALVVMVLVFGGFLLAGMPLAGALVSIGCSLGALFLLSHAMDLQSFVVNIVSVIGLGLSIDYGLLITSRFREELKRAQEGASKAGQQQSRRRHGPVPDALEVTLATAGRTVLFSALTVAICLLGLLLLRPAVLRLIGLAGVAVVLAAVVVSLTLVPALLSIAGTRLLQPSPLARIPGLGALQARLGDVSREEGVFSAIARRVHQHPWVVLVSCLVLLVLMAAPVSHLHMLSSKEELLPPNSDQRAYLNTLAENYPAAQAPDATVVLAGSGESVLGFVNDSVSKAEGVNAVLQTATAGRYTVLYLDLQGDPGSTTAEQAVQALRATTPPVPMWVTGQAASQVDFHDAVLRGAPVAGLVIVLATFVLLFLMTGSLLVPVKALIINVISLLASLGLLTWVFQDGYGSGLLGFTPIGGLETYVVITAVAVGFGLAMDYEVFLLSRIKEFWDLGEDNDTAVERGLQRSGRIVTSAALIMVLVFVGFVSGQLLVVKQIGLAMAIIVALDATLVRMLLVPATMTLLGEWNWWAPAPLRKLHARIALAH</sequence>
<feature type="transmembrane region" description="Helical" evidence="6">
    <location>
        <begin position="241"/>
        <end position="258"/>
    </location>
</feature>
<dbReference type="EMBL" id="UAPQ01000009">
    <property type="protein sequence ID" value="SPT54066.1"/>
    <property type="molecule type" value="Genomic_DNA"/>
</dbReference>
<dbReference type="PANTHER" id="PTHR33406:SF13">
    <property type="entry name" value="MEMBRANE PROTEIN YDFJ"/>
    <property type="match status" value="1"/>
</dbReference>
<dbReference type="Proteomes" id="UP000250006">
    <property type="component" value="Unassembled WGS sequence"/>
</dbReference>
<feature type="transmembrane region" description="Helical" evidence="6">
    <location>
        <begin position="353"/>
        <end position="377"/>
    </location>
</feature>
<comment type="caution">
    <text evidence="8">The sequence shown here is derived from an EMBL/GenBank/DDBJ whole genome shotgun (WGS) entry which is preliminary data.</text>
</comment>
<feature type="transmembrane region" description="Helical" evidence="6">
    <location>
        <begin position="425"/>
        <end position="447"/>
    </location>
</feature>
<dbReference type="InterPro" id="IPR050545">
    <property type="entry name" value="Mycobact_MmpL"/>
</dbReference>
<dbReference type="PROSITE" id="PS50156">
    <property type="entry name" value="SSD"/>
    <property type="match status" value="1"/>
</dbReference>
<keyword evidence="3 6" id="KW-0812">Transmembrane</keyword>
<feature type="transmembrane region" description="Helical" evidence="6">
    <location>
        <begin position="636"/>
        <end position="657"/>
    </location>
</feature>
<dbReference type="RefSeq" id="WP_111836977.1">
    <property type="nucleotide sequence ID" value="NZ_UAPQ01000009.1"/>
</dbReference>
<feature type="transmembrane region" description="Helical" evidence="6">
    <location>
        <begin position="215"/>
        <end position="234"/>
    </location>
</feature>
<reference evidence="8 9" key="1">
    <citation type="submission" date="2018-06" db="EMBL/GenBank/DDBJ databases">
        <authorList>
            <consortium name="Pathogen Informatics"/>
            <person name="Doyle S."/>
        </authorList>
    </citation>
    <scope>NUCLEOTIDE SEQUENCE [LARGE SCALE GENOMIC DNA]</scope>
    <source>
        <strain evidence="8 9">NCTC11535</strain>
    </source>
</reference>
<organism evidence="8 9">
    <name type="scientific">Actinomyces bovis</name>
    <dbReference type="NCBI Taxonomy" id="1658"/>
    <lineage>
        <taxon>Bacteria</taxon>
        <taxon>Bacillati</taxon>
        <taxon>Actinomycetota</taxon>
        <taxon>Actinomycetes</taxon>
        <taxon>Actinomycetales</taxon>
        <taxon>Actinomycetaceae</taxon>
        <taxon>Actinomyces</taxon>
    </lineage>
</organism>
<feature type="transmembrane region" description="Helical" evidence="6">
    <location>
        <begin position="684"/>
        <end position="704"/>
    </location>
</feature>
<feature type="transmembrane region" description="Helical" evidence="6">
    <location>
        <begin position="328"/>
        <end position="347"/>
    </location>
</feature>
<keyword evidence="9" id="KW-1185">Reference proteome</keyword>
<feature type="transmembrane region" description="Helical" evidence="6">
    <location>
        <begin position="264"/>
        <end position="284"/>
    </location>
</feature>
<keyword evidence="4 6" id="KW-1133">Transmembrane helix</keyword>
<dbReference type="PANTHER" id="PTHR33406">
    <property type="entry name" value="MEMBRANE PROTEIN MJ1562-RELATED"/>
    <property type="match status" value="1"/>
</dbReference>
<dbReference type="InterPro" id="IPR000731">
    <property type="entry name" value="SSD"/>
</dbReference>
<keyword evidence="2" id="KW-1003">Cell membrane</keyword>
<dbReference type="Gene3D" id="1.20.1640.10">
    <property type="entry name" value="Multidrug efflux transporter AcrB transmembrane domain"/>
    <property type="match status" value="2"/>
</dbReference>